<evidence type="ECO:0000259" key="2">
    <source>
        <dbReference type="PROSITE" id="PS50191"/>
    </source>
</evidence>
<organism evidence="3">
    <name type="scientific">Haptolina ericina</name>
    <dbReference type="NCBI Taxonomy" id="156174"/>
    <lineage>
        <taxon>Eukaryota</taxon>
        <taxon>Haptista</taxon>
        <taxon>Haptophyta</taxon>
        <taxon>Prymnesiophyceae</taxon>
        <taxon>Prymnesiales</taxon>
        <taxon>Prymnesiaceae</taxon>
        <taxon>Haptolina</taxon>
    </lineage>
</organism>
<feature type="compositionally biased region" description="Polar residues" evidence="1">
    <location>
        <begin position="1"/>
        <end position="10"/>
    </location>
</feature>
<proteinExistence type="predicted"/>
<accession>A0A7S3BUQ0</accession>
<dbReference type="Gene3D" id="3.40.525.10">
    <property type="entry name" value="CRAL-TRIO lipid binding domain"/>
    <property type="match status" value="1"/>
</dbReference>
<dbReference type="InterPro" id="IPR036865">
    <property type="entry name" value="CRAL-TRIO_dom_sf"/>
</dbReference>
<sequence length="412" mass="45173">MGQASSSPSRPKTVGRKAAADLEGGPTNSGLPPRPVPQETPAQPIVEQTPPLADTVETQNPEPEPPNSPEHFGSATSSQASGRPEHSVPAAPTQTHPLPSSFLAALSEQERSAIERAQAVWVSAGGAVDLYTVVTMHRFCVGNKGVEKKIDAQIRKTVAWRNSSNAARYRAELIAGTKLCEYDVFMKGMGMISFLPYLGGTTSGLQLAEYVCPGNLLFERPDGLFSCTLEQYYDFSVLNLEFQYLMLDRATLERGDGALVQLFTVVDLAGVGLRVFSWNVMKYFKTAAPLYDNYYPMIVKVNCLLNTPSFFTSVWSWLKLLFSKELQETVQIYGKGKSNLISFLRAAEVPACYGGELKQMPREISELYGLDVVLERNPQLAERLLPGQTSRLARFHLPPVATPQDSSGNLMA</sequence>
<dbReference type="SUPFAM" id="SSF52087">
    <property type="entry name" value="CRAL/TRIO domain"/>
    <property type="match status" value="1"/>
</dbReference>
<gene>
    <name evidence="3" type="ORF">HERI1096_LOCUS34974</name>
</gene>
<feature type="region of interest" description="Disordered" evidence="1">
    <location>
        <begin position="1"/>
        <end position="98"/>
    </location>
</feature>
<dbReference type="PANTHER" id="PTHR23324:SF83">
    <property type="entry name" value="SEC14-LIKE PROTEIN 2"/>
    <property type="match status" value="1"/>
</dbReference>
<dbReference type="InterPro" id="IPR051064">
    <property type="entry name" value="SEC14/CRAL-TRIO_domain"/>
</dbReference>
<dbReference type="EMBL" id="HBHX01063250">
    <property type="protein sequence ID" value="CAE0143734.1"/>
    <property type="molecule type" value="Transcribed_RNA"/>
</dbReference>
<dbReference type="GO" id="GO:0005737">
    <property type="term" value="C:cytoplasm"/>
    <property type="evidence" value="ECO:0007669"/>
    <property type="project" value="TreeGrafter"/>
</dbReference>
<feature type="domain" description="CRAL-TRIO" evidence="2">
    <location>
        <begin position="230"/>
        <end position="361"/>
    </location>
</feature>
<reference evidence="3" key="1">
    <citation type="submission" date="2021-01" db="EMBL/GenBank/DDBJ databases">
        <authorList>
            <person name="Corre E."/>
            <person name="Pelletier E."/>
            <person name="Niang G."/>
            <person name="Scheremetjew M."/>
            <person name="Finn R."/>
            <person name="Kale V."/>
            <person name="Holt S."/>
            <person name="Cochrane G."/>
            <person name="Meng A."/>
            <person name="Brown T."/>
            <person name="Cohen L."/>
        </authorList>
    </citation>
    <scope>NUCLEOTIDE SEQUENCE</scope>
    <source>
        <strain evidence="3">CCMP281</strain>
    </source>
</reference>
<dbReference type="CDD" id="cd00170">
    <property type="entry name" value="SEC14"/>
    <property type="match status" value="1"/>
</dbReference>
<dbReference type="InterPro" id="IPR001251">
    <property type="entry name" value="CRAL-TRIO_dom"/>
</dbReference>
<evidence type="ECO:0000313" key="3">
    <source>
        <dbReference type="EMBL" id="CAE0143734.1"/>
    </source>
</evidence>
<name>A0A7S3BUQ0_9EUKA</name>
<protein>
    <recommendedName>
        <fullName evidence="2">CRAL-TRIO domain-containing protein</fullName>
    </recommendedName>
</protein>
<dbReference type="AlphaFoldDB" id="A0A7S3BUQ0"/>
<evidence type="ECO:0000256" key="1">
    <source>
        <dbReference type="SAM" id="MobiDB-lite"/>
    </source>
</evidence>
<dbReference type="PANTHER" id="PTHR23324">
    <property type="entry name" value="SEC14 RELATED PROTEIN"/>
    <property type="match status" value="1"/>
</dbReference>
<dbReference type="Pfam" id="PF00650">
    <property type="entry name" value="CRAL_TRIO"/>
    <property type="match status" value="1"/>
</dbReference>
<dbReference type="PROSITE" id="PS50191">
    <property type="entry name" value="CRAL_TRIO"/>
    <property type="match status" value="1"/>
</dbReference>